<dbReference type="InterPro" id="IPR006293">
    <property type="entry name" value="DNA_helicase_ATP-dep_RecQ_bac"/>
</dbReference>
<keyword evidence="13" id="KW-0234">DNA repair</keyword>
<evidence type="ECO:0000313" key="21">
    <source>
        <dbReference type="Proteomes" id="UP000460298"/>
    </source>
</evidence>
<dbReference type="Pfam" id="PF09382">
    <property type="entry name" value="RQC"/>
    <property type="match status" value="1"/>
</dbReference>
<dbReference type="GO" id="GO:0006260">
    <property type="term" value="P:DNA replication"/>
    <property type="evidence" value="ECO:0007669"/>
    <property type="project" value="InterPro"/>
</dbReference>
<dbReference type="InterPro" id="IPR027417">
    <property type="entry name" value="P-loop_NTPase"/>
</dbReference>
<dbReference type="Proteomes" id="UP000460298">
    <property type="component" value="Unassembled WGS sequence"/>
</dbReference>
<sequence length="617" mass="69229">MALKRNGIEGQIAESQAVIMKRALSILKEVFGYDSFRPFQREVIDNVLSRRDTLAVLPTGAGKSLCYQIPALVFEKLSVVVSPLIALMNDQVEQLRAAGVPAVMLNSSLSPQEYQRNIDALQKGEARILYVAPETLLSPRVTDLLESLPLDLLTIDEAHCISDWGHDFRPEYRQIAAVRRRFPRAVCLALTATATERVRHDILTALGLDEAAQFVAGFDRSNLFIEVLPKQNALTQTFRFLEERRDQAGIIYCFSRRQVDDLAAALVQKGFSARPYHAGLGDAERAANQEAFLRDDIQIIVATIAFGMGINKPNVRFVIHYDLPKSIEGYYQEIGRAGRDGLPSHCLLLYSYGDVAKLRHFIDQKEEDERLAALEHLDALVRFAEQHAGCRRIPLLRYFGEEPTSTRCDRCDNCTSPTATLVDMTENAQKFLSCVKRTGERFGAGHVIDVLRGSKNEKVLRNRHQDLSTYGIGTNLTAIQWNHVARQLVRHGYLVQEGEFRTLRLSDLAIRSLRERAFIALEAMPQGEAPIRRSASTLATGMDETLFGLLRQRRKELADAAGIPPYIVFSDRTLVEMASALPQSDEELLSISGVGQVKLERYGEEFLGVIRQYVKGR</sequence>
<dbReference type="FunFam" id="3.40.50.300:FF:000296">
    <property type="entry name" value="ATP-dependent DNA helicase RecQ"/>
    <property type="match status" value="1"/>
</dbReference>
<dbReference type="InterPro" id="IPR018982">
    <property type="entry name" value="RQC_domain"/>
</dbReference>
<keyword evidence="9" id="KW-0862">Zinc</keyword>
<evidence type="ECO:0000259" key="19">
    <source>
        <dbReference type="PROSITE" id="PS51194"/>
    </source>
</evidence>
<keyword evidence="7 20" id="KW-0378">Hydrolase</keyword>
<dbReference type="SUPFAM" id="SSF47819">
    <property type="entry name" value="HRDC-like"/>
    <property type="match status" value="1"/>
</dbReference>
<dbReference type="GO" id="GO:0043138">
    <property type="term" value="F:3'-5' DNA helicase activity"/>
    <property type="evidence" value="ECO:0007669"/>
    <property type="project" value="UniProtKB-EC"/>
</dbReference>
<comment type="similarity">
    <text evidence="3">Belongs to the helicase family. RecQ subfamily.</text>
</comment>
<dbReference type="PANTHER" id="PTHR13710">
    <property type="entry name" value="DNA HELICASE RECQ FAMILY MEMBER"/>
    <property type="match status" value="1"/>
</dbReference>
<dbReference type="GO" id="GO:0006310">
    <property type="term" value="P:DNA recombination"/>
    <property type="evidence" value="ECO:0007669"/>
    <property type="project" value="UniProtKB-UniRule"/>
</dbReference>
<comment type="catalytic activity">
    <reaction evidence="15">
        <text>Couples ATP hydrolysis with the unwinding of duplex DNA by translocating in the 3'-5' direction.</text>
        <dbReference type="EC" id="5.6.2.4"/>
    </reaction>
</comment>
<dbReference type="InterPro" id="IPR014001">
    <property type="entry name" value="Helicase_ATP-bd"/>
</dbReference>
<dbReference type="GO" id="GO:0003677">
    <property type="term" value="F:DNA binding"/>
    <property type="evidence" value="ECO:0007669"/>
    <property type="project" value="UniProtKB-KW"/>
</dbReference>
<dbReference type="InterPro" id="IPR011545">
    <property type="entry name" value="DEAD/DEAH_box_helicase_dom"/>
</dbReference>
<evidence type="ECO:0000313" key="20">
    <source>
        <dbReference type="EMBL" id="KAB2931624.1"/>
    </source>
</evidence>
<dbReference type="Gene3D" id="3.40.50.300">
    <property type="entry name" value="P-loop containing nucleotide triphosphate hydrolases"/>
    <property type="match status" value="2"/>
</dbReference>
<evidence type="ECO:0000256" key="5">
    <source>
        <dbReference type="ARBA" id="ARBA00022741"/>
    </source>
</evidence>
<keyword evidence="8 20" id="KW-0347">Helicase</keyword>
<evidence type="ECO:0000256" key="7">
    <source>
        <dbReference type="ARBA" id="ARBA00022801"/>
    </source>
</evidence>
<comment type="cofactor">
    <cofactor evidence="2">
        <name>Zn(2+)</name>
        <dbReference type="ChEBI" id="CHEBI:29105"/>
    </cofactor>
</comment>
<evidence type="ECO:0000256" key="13">
    <source>
        <dbReference type="ARBA" id="ARBA00023204"/>
    </source>
</evidence>
<dbReference type="FunFam" id="3.40.50.300:FF:000156">
    <property type="entry name" value="ATP-dependent DNA helicase recQ"/>
    <property type="match status" value="1"/>
</dbReference>
<dbReference type="GO" id="GO:0046872">
    <property type="term" value="F:metal ion binding"/>
    <property type="evidence" value="ECO:0007669"/>
    <property type="project" value="UniProtKB-KW"/>
</dbReference>
<feature type="domain" description="Helicase ATP-binding" evidence="18">
    <location>
        <begin position="44"/>
        <end position="212"/>
    </location>
</feature>
<evidence type="ECO:0000259" key="17">
    <source>
        <dbReference type="PROSITE" id="PS50967"/>
    </source>
</evidence>
<dbReference type="SMART" id="SM00487">
    <property type="entry name" value="DEXDc"/>
    <property type="match status" value="1"/>
</dbReference>
<dbReference type="PROSITE" id="PS51192">
    <property type="entry name" value="HELICASE_ATP_BIND_1"/>
    <property type="match status" value="1"/>
</dbReference>
<evidence type="ECO:0000256" key="3">
    <source>
        <dbReference type="ARBA" id="ARBA00005446"/>
    </source>
</evidence>
<evidence type="ECO:0000256" key="12">
    <source>
        <dbReference type="ARBA" id="ARBA00023172"/>
    </source>
</evidence>
<evidence type="ECO:0000256" key="16">
    <source>
        <dbReference type="NCBIfam" id="TIGR01389"/>
    </source>
</evidence>
<dbReference type="SMART" id="SM00490">
    <property type="entry name" value="HELICc"/>
    <property type="match status" value="1"/>
</dbReference>
<dbReference type="InterPro" id="IPR001650">
    <property type="entry name" value="Helicase_C-like"/>
</dbReference>
<reference evidence="20 21" key="1">
    <citation type="submission" date="2019-10" db="EMBL/GenBank/DDBJ databases">
        <title>Extracellular Electron Transfer in a Candidatus Methanoperedens spp. Enrichment Culture.</title>
        <authorList>
            <person name="Berger S."/>
            <person name="Rangel Shaw D."/>
            <person name="Berben T."/>
            <person name="In 'T Zandt M."/>
            <person name="Frank J."/>
            <person name="Reimann J."/>
            <person name="Jetten M.S.M."/>
            <person name="Welte C.U."/>
        </authorList>
    </citation>
    <scope>NUCLEOTIDE SEQUENCE [LARGE SCALE GENOMIC DNA]</scope>
    <source>
        <strain evidence="20">SB12</strain>
    </source>
</reference>
<evidence type="ECO:0000259" key="18">
    <source>
        <dbReference type="PROSITE" id="PS51192"/>
    </source>
</evidence>
<dbReference type="InterPro" id="IPR044876">
    <property type="entry name" value="HRDC_dom_sf"/>
</dbReference>
<dbReference type="InterPro" id="IPR002121">
    <property type="entry name" value="HRDC_dom"/>
</dbReference>
<dbReference type="InterPro" id="IPR004589">
    <property type="entry name" value="DNA_helicase_ATP-dep_RecQ"/>
</dbReference>
<keyword evidence="5" id="KW-0547">Nucleotide-binding</keyword>
<feature type="domain" description="HRDC" evidence="17">
    <location>
        <begin position="540"/>
        <end position="617"/>
    </location>
</feature>
<name>A0A833LWL4_9LEPT</name>
<evidence type="ECO:0000256" key="2">
    <source>
        <dbReference type="ARBA" id="ARBA00001947"/>
    </source>
</evidence>
<dbReference type="EMBL" id="WBUI01000013">
    <property type="protein sequence ID" value="KAB2931624.1"/>
    <property type="molecule type" value="Genomic_DNA"/>
</dbReference>
<evidence type="ECO:0000256" key="6">
    <source>
        <dbReference type="ARBA" id="ARBA00022763"/>
    </source>
</evidence>
<evidence type="ECO:0000256" key="11">
    <source>
        <dbReference type="ARBA" id="ARBA00023125"/>
    </source>
</evidence>
<dbReference type="InterPro" id="IPR036388">
    <property type="entry name" value="WH-like_DNA-bd_sf"/>
</dbReference>
<dbReference type="FunFam" id="1.10.150.80:FF:000002">
    <property type="entry name" value="ATP-dependent DNA helicase RecQ"/>
    <property type="match status" value="1"/>
</dbReference>
<dbReference type="GO" id="GO:0030894">
    <property type="term" value="C:replisome"/>
    <property type="evidence" value="ECO:0007669"/>
    <property type="project" value="TreeGrafter"/>
</dbReference>
<dbReference type="Gene3D" id="1.10.150.80">
    <property type="entry name" value="HRDC domain"/>
    <property type="match status" value="1"/>
</dbReference>
<dbReference type="PANTHER" id="PTHR13710:SF105">
    <property type="entry name" value="ATP-DEPENDENT DNA HELICASE Q1"/>
    <property type="match status" value="1"/>
</dbReference>
<dbReference type="EC" id="5.6.2.4" evidence="16"/>
<keyword evidence="14" id="KW-0413">Isomerase</keyword>
<feature type="domain" description="Helicase C-terminal" evidence="19">
    <location>
        <begin position="233"/>
        <end position="382"/>
    </location>
</feature>
<dbReference type="InterPro" id="IPR032284">
    <property type="entry name" value="RecQ_Zn-bd"/>
</dbReference>
<evidence type="ECO:0000256" key="4">
    <source>
        <dbReference type="ARBA" id="ARBA00022723"/>
    </source>
</evidence>
<dbReference type="SMART" id="SM00341">
    <property type="entry name" value="HRDC"/>
    <property type="match status" value="1"/>
</dbReference>
<evidence type="ECO:0000256" key="10">
    <source>
        <dbReference type="ARBA" id="ARBA00022840"/>
    </source>
</evidence>
<dbReference type="CDD" id="cd18794">
    <property type="entry name" value="SF2_C_RecQ"/>
    <property type="match status" value="1"/>
</dbReference>
<proteinExistence type="inferred from homology"/>
<dbReference type="GO" id="GO:0009432">
    <property type="term" value="P:SOS response"/>
    <property type="evidence" value="ECO:0007669"/>
    <property type="project" value="UniProtKB-UniRule"/>
</dbReference>
<dbReference type="GO" id="GO:0009378">
    <property type="term" value="F:four-way junction helicase activity"/>
    <property type="evidence" value="ECO:0007669"/>
    <property type="project" value="TreeGrafter"/>
</dbReference>
<comment type="cofactor">
    <cofactor evidence="1">
        <name>Mg(2+)</name>
        <dbReference type="ChEBI" id="CHEBI:18420"/>
    </cofactor>
</comment>
<organism evidence="20 21">
    <name type="scientific">Leptonema illini</name>
    <dbReference type="NCBI Taxonomy" id="183"/>
    <lineage>
        <taxon>Bacteria</taxon>
        <taxon>Pseudomonadati</taxon>
        <taxon>Spirochaetota</taxon>
        <taxon>Spirochaetia</taxon>
        <taxon>Leptospirales</taxon>
        <taxon>Leptospiraceae</taxon>
        <taxon>Leptonema</taxon>
    </lineage>
</organism>
<keyword evidence="4" id="KW-0479">Metal-binding</keyword>
<dbReference type="PROSITE" id="PS50967">
    <property type="entry name" value="HRDC"/>
    <property type="match status" value="1"/>
</dbReference>
<dbReference type="CDD" id="cd17920">
    <property type="entry name" value="DEXHc_RecQ"/>
    <property type="match status" value="1"/>
</dbReference>
<dbReference type="GO" id="GO:0005737">
    <property type="term" value="C:cytoplasm"/>
    <property type="evidence" value="ECO:0007669"/>
    <property type="project" value="TreeGrafter"/>
</dbReference>
<dbReference type="PROSITE" id="PS51194">
    <property type="entry name" value="HELICASE_CTER"/>
    <property type="match status" value="1"/>
</dbReference>
<gene>
    <name evidence="20" type="primary">recQ</name>
    <name evidence="20" type="ORF">F9K24_13585</name>
</gene>
<dbReference type="GO" id="GO:0006281">
    <property type="term" value="P:DNA repair"/>
    <property type="evidence" value="ECO:0007669"/>
    <property type="project" value="UniProtKB-KW"/>
</dbReference>
<dbReference type="Pfam" id="PF00271">
    <property type="entry name" value="Helicase_C"/>
    <property type="match status" value="1"/>
</dbReference>
<dbReference type="Pfam" id="PF16124">
    <property type="entry name" value="RecQ_Zn_bind"/>
    <property type="match status" value="1"/>
</dbReference>
<dbReference type="SMART" id="SM00956">
    <property type="entry name" value="RQC"/>
    <property type="match status" value="1"/>
</dbReference>
<protein>
    <recommendedName>
        <fullName evidence="16">DNA helicase RecQ</fullName>
        <ecNumber evidence="16">5.6.2.4</ecNumber>
    </recommendedName>
</protein>
<keyword evidence="10" id="KW-0067">ATP-binding</keyword>
<dbReference type="NCBIfam" id="TIGR01389">
    <property type="entry name" value="recQ"/>
    <property type="match status" value="1"/>
</dbReference>
<comment type="caution">
    <text evidence="20">The sequence shown here is derived from an EMBL/GenBank/DDBJ whole genome shotgun (WGS) entry which is preliminary data.</text>
</comment>
<dbReference type="AlphaFoldDB" id="A0A833LWL4"/>
<dbReference type="GO" id="GO:0016787">
    <property type="term" value="F:hydrolase activity"/>
    <property type="evidence" value="ECO:0007669"/>
    <property type="project" value="UniProtKB-KW"/>
</dbReference>
<evidence type="ECO:0000256" key="1">
    <source>
        <dbReference type="ARBA" id="ARBA00001946"/>
    </source>
</evidence>
<evidence type="ECO:0000256" key="14">
    <source>
        <dbReference type="ARBA" id="ARBA00023235"/>
    </source>
</evidence>
<dbReference type="GO" id="GO:0043590">
    <property type="term" value="C:bacterial nucleoid"/>
    <property type="evidence" value="ECO:0007669"/>
    <property type="project" value="TreeGrafter"/>
</dbReference>
<dbReference type="SUPFAM" id="SSF46785">
    <property type="entry name" value="Winged helix' DNA-binding domain"/>
    <property type="match status" value="1"/>
</dbReference>
<dbReference type="Gene3D" id="1.10.10.10">
    <property type="entry name" value="Winged helix-like DNA-binding domain superfamily/Winged helix DNA-binding domain"/>
    <property type="match status" value="1"/>
</dbReference>
<accession>A0A833LWL4</accession>
<evidence type="ECO:0000256" key="8">
    <source>
        <dbReference type="ARBA" id="ARBA00022806"/>
    </source>
</evidence>
<dbReference type="Pfam" id="PF00570">
    <property type="entry name" value="HRDC"/>
    <property type="match status" value="1"/>
</dbReference>
<dbReference type="InterPro" id="IPR010997">
    <property type="entry name" value="HRDC-like_sf"/>
</dbReference>
<keyword evidence="6" id="KW-0227">DNA damage</keyword>
<dbReference type="Pfam" id="PF00270">
    <property type="entry name" value="DEAD"/>
    <property type="match status" value="1"/>
</dbReference>
<dbReference type="NCBIfam" id="TIGR00614">
    <property type="entry name" value="recQ_fam"/>
    <property type="match status" value="1"/>
</dbReference>
<dbReference type="InterPro" id="IPR036390">
    <property type="entry name" value="WH_DNA-bd_sf"/>
</dbReference>
<evidence type="ECO:0000256" key="15">
    <source>
        <dbReference type="ARBA" id="ARBA00034617"/>
    </source>
</evidence>
<evidence type="ECO:0000256" key="9">
    <source>
        <dbReference type="ARBA" id="ARBA00022833"/>
    </source>
</evidence>
<keyword evidence="11" id="KW-0238">DNA-binding</keyword>
<dbReference type="GO" id="GO:0005524">
    <property type="term" value="F:ATP binding"/>
    <property type="evidence" value="ECO:0007669"/>
    <property type="project" value="UniProtKB-KW"/>
</dbReference>
<keyword evidence="12" id="KW-0233">DNA recombination</keyword>
<dbReference type="SUPFAM" id="SSF52540">
    <property type="entry name" value="P-loop containing nucleoside triphosphate hydrolases"/>
    <property type="match status" value="1"/>
</dbReference>